<feature type="chain" id="PRO_5016270852" evidence="3">
    <location>
        <begin position="19"/>
        <end position="206"/>
    </location>
</feature>
<evidence type="ECO:0000313" key="4">
    <source>
        <dbReference type="EMBL" id="PWY91896.1"/>
    </source>
</evidence>
<feature type="signal peptide" evidence="3">
    <location>
        <begin position="1"/>
        <end position="18"/>
    </location>
</feature>
<dbReference type="GeneID" id="37117729"/>
<keyword evidence="5" id="KW-1185">Reference proteome</keyword>
<gene>
    <name evidence="4" type="ORF">BO94DRAFT_583813</name>
</gene>
<evidence type="ECO:0000256" key="3">
    <source>
        <dbReference type="SAM" id="SignalP"/>
    </source>
</evidence>
<feature type="compositionally biased region" description="Low complexity" evidence="1">
    <location>
        <begin position="154"/>
        <end position="164"/>
    </location>
</feature>
<accession>A0A317WZS8</accession>
<evidence type="ECO:0000256" key="2">
    <source>
        <dbReference type="SAM" id="Phobius"/>
    </source>
</evidence>
<feature type="region of interest" description="Disordered" evidence="1">
    <location>
        <begin position="154"/>
        <end position="175"/>
    </location>
</feature>
<keyword evidence="2" id="KW-0812">Transmembrane</keyword>
<keyword evidence="2" id="KW-1133">Transmembrane helix</keyword>
<keyword evidence="3" id="KW-0732">Signal</keyword>
<dbReference type="Proteomes" id="UP000246702">
    <property type="component" value="Unassembled WGS sequence"/>
</dbReference>
<feature type="transmembrane region" description="Helical" evidence="2">
    <location>
        <begin position="181"/>
        <end position="204"/>
    </location>
</feature>
<comment type="caution">
    <text evidence="4">The sequence shown here is derived from an EMBL/GenBank/DDBJ whole genome shotgun (WGS) entry which is preliminary data.</text>
</comment>
<reference evidence="4 5" key="1">
    <citation type="submission" date="2016-12" db="EMBL/GenBank/DDBJ databases">
        <title>The genomes of Aspergillus section Nigri reveals drivers in fungal speciation.</title>
        <authorList>
            <consortium name="DOE Joint Genome Institute"/>
            <person name="Vesth T.C."/>
            <person name="Nybo J."/>
            <person name="Theobald S."/>
            <person name="Brandl J."/>
            <person name="Frisvad J.C."/>
            <person name="Nielsen K.F."/>
            <person name="Lyhne E.K."/>
            <person name="Kogle M.E."/>
            <person name="Kuo A."/>
            <person name="Riley R."/>
            <person name="Clum A."/>
            <person name="Nolan M."/>
            <person name="Lipzen A."/>
            <person name="Salamov A."/>
            <person name="Henrissat B."/>
            <person name="Wiebenga A."/>
            <person name="De Vries R.P."/>
            <person name="Grigoriev I.V."/>
            <person name="Mortensen U.H."/>
            <person name="Andersen M.R."/>
            <person name="Baker S.E."/>
        </authorList>
    </citation>
    <scope>NUCLEOTIDE SEQUENCE [LARGE SCALE GENOMIC DNA]</scope>
    <source>
        <strain evidence="4 5">CBS 115572</strain>
    </source>
</reference>
<name>A0A317WZS8_9EURO</name>
<proteinExistence type="predicted"/>
<dbReference type="OrthoDB" id="5390143at2759"/>
<evidence type="ECO:0000313" key="5">
    <source>
        <dbReference type="Proteomes" id="UP000246702"/>
    </source>
</evidence>
<keyword evidence="2" id="KW-0472">Membrane</keyword>
<feature type="compositionally biased region" description="Polar residues" evidence="1">
    <location>
        <begin position="165"/>
        <end position="175"/>
    </location>
</feature>
<evidence type="ECO:0000256" key="1">
    <source>
        <dbReference type="SAM" id="MobiDB-lite"/>
    </source>
</evidence>
<dbReference type="RefSeq" id="XP_025469624.1">
    <property type="nucleotide sequence ID" value="XM_025615586.1"/>
</dbReference>
<dbReference type="AlphaFoldDB" id="A0A317WZS8"/>
<dbReference type="STRING" id="1450535.A0A317WZS8"/>
<protein>
    <submittedName>
        <fullName evidence="4">Uncharacterized protein</fullName>
    </submittedName>
</protein>
<organism evidence="4 5">
    <name type="scientific">Aspergillus sclerotioniger CBS 115572</name>
    <dbReference type="NCBI Taxonomy" id="1450535"/>
    <lineage>
        <taxon>Eukaryota</taxon>
        <taxon>Fungi</taxon>
        <taxon>Dikarya</taxon>
        <taxon>Ascomycota</taxon>
        <taxon>Pezizomycotina</taxon>
        <taxon>Eurotiomycetes</taxon>
        <taxon>Eurotiomycetidae</taxon>
        <taxon>Eurotiales</taxon>
        <taxon>Aspergillaceae</taxon>
        <taxon>Aspergillus</taxon>
        <taxon>Aspergillus subgen. Circumdati</taxon>
    </lineage>
</organism>
<dbReference type="EMBL" id="MSFK01000008">
    <property type="protein sequence ID" value="PWY91896.1"/>
    <property type="molecule type" value="Genomic_DNA"/>
</dbReference>
<sequence length="206" mass="22296">MIHPLHLLLFFLIRITRGDDPNNYFVSPAETNGIRPVWTIGEEKTISWKTTQEEFNLTFWQHDLYGVGASSKGNIYSKIHSTDQISNFTWVVQLYGFDLDHSNVFFFWINPGVPGSPISFFNITRPTTTTTSITITSPTASPTTTKTSVTVSSSSVTDTVAQSTPSSSRDTAQPTTTTGQVALGIGIGIGLPVLAALTALGLLLGP</sequence>